<dbReference type="AlphaFoldDB" id="A0A0C9TJT5"/>
<evidence type="ECO:0000313" key="2">
    <source>
        <dbReference type="EMBL" id="KIJ10998.1"/>
    </source>
</evidence>
<keyword evidence="1" id="KW-0472">Membrane</keyword>
<feature type="transmembrane region" description="Helical" evidence="1">
    <location>
        <begin position="20"/>
        <end position="43"/>
    </location>
</feature>
<evidence type="ECO:0000313" key="3">
    <source>
        <dbReference type="Proteomes" id="UP000053647"/>
    </source>
</evidence>
<dbReference type="EMBL" id="KN819390">
    <property type="protein sequence ID" value="KIJ10998.1"/>
    <property type="molecule type" value="Genomic_DNA"/>
</dbReference>
<feature type="transmembrane region" description="Helical" evidence="1">
    <location>
        <begin position="50"/>
        <end position="68"/>
    </location>
</feature>
<proteinExistence type="predicted"/>
<reference evidence="2 3" key="1">
    <citation type="submission" date="2014-06" db="EMBL/GenBank/DDBJ databases">
        <authorList>
            <consortium name="DOE Joint Genome Institute"/>
            <person name="Kuo A."/>
            <person name="Kohler A."/>
            <person name="Nagy L.G."/>
            <person name="Floudas D."/>
            <person name="Copeland A."/>
            <person name="Barry K.W."/>
            <person name="Cichocki N."/>
            <person name="Veneault-Fourrey C."/>
            <person name="LaButti K."/>
            <person name="Lindquist E.A."/>
            <person name="Lipzen A."/>
            <person name="Lundell T."/>
            <person name="Morin E."/>
            <person name="Murat C."/>
            <person name="Sun H."/>
            <person name="Tunlid A."/>
            <person name="Henrissat B."/>
            <person name="Grigoriev I.V."/>
            <person name="Hibbett D.S."/>
            <person name="Martin F."/>
            <person name="Nordberg H.P."/>
            <person name="Cantor M.N."/>
            <person name="Hua S.X."/>
        </authorList>
    </citation>
    <scope>NUCLEOTIDE SEQUENCE [LARGE SCALE GENOMIC DNA]</scope>
    <source>
        <strain evidence="2 3">ATCC 200175</strain>
    </source>
</reference>
<protein>
    <submittedName>
        <fullName evidence="2">Uncharacterized protein</fullName>
    </submittedName>
</protein>
<evidence type="ECO:0000256" key="1">
    <source>
        <dbReference type="SAM" id="Phobius"/>
    </source>
</evidence>
<accession>A0A0C9TJT5</accession>
<keyword evidence="1" id="KW-0812">Transmembrane</keyword>
<gene>
    <name evidence="2" type="ORF">PAXINDRAFT_16088</name>
</gene>
<dbReference type="Proteomes" id="UP000053647">
    <property type="component" value="Unassembled WGS sequence"/>
</dbReference>
<keyword evidence="1" id="KW-1133">Transmembrane helix</keyword>
<keyword evidence="3" id="KW-1185">Reference proteome</keyword>
<organism evidence="2 3">
    <name type="scientific">Paxillus involutus ATCC 200175</name>
    <dbReference type="NCBI Taxonomy" id="664439"/>
    <lineage>
        <taxon>Eukaryota</taxon>
        <taxon>Fungi</taxon>
        <taxon>Dikarya</taxon>
        <taxon>Basidiomycota</taxon>
        <taxon>Agaricomycotina</taxon>
        <taxon>Agaricomycetes</taxon>
        <taxon>Agaricomycetidae</taxon>
        <taxon>Boletales</taxon>
        <taxon>Paxilineae</taxon>
        <taxon>Paxillaceae</taxon>
        <taxon>Paxillus</taxon>
    </lineage>
</organism>
<sequence>MHYTAIIDCTAHSLVLESGFLAVLSIFPSHTLCLFFVIFLCTFRLLIPSFDVITIMIIGFMTFAHASVGPTVLEYVV</sequence>
<reference evidence="3" key="2">
    <citation type="submission" date="2015-01" db="EMBL/GenBank/DDBJ databases">
        <title>Evolutionary Origins and Diversification of the Mycorrhizal Mutualists.</title>
        <authorList>
            <consortium name="DOE Joint Genome Institute"/>
            <consortium name="Mycorrhizal Genomics Consortium"/>
            <person name="Kohler A."/>
            <person name="Kuo A."/>
            <person name="Nagy L.G."/>
            <person name="Floudas D."/>
            <person name="Copeland A."/>
            <person name="Barry K.W."/>
            <person name="Cichocki N."/>
            <person name="Veneault-Fourrey C."/>
            <person name="LaButti K."/>
            <person name="Lindquist E.A."/>
            <person name="Lipzen A."/>
            <person name="Lundell T."/>
            <person name="Morin E."/>
            <person name="Murat C."/>
            <person name="Riley R."/>
            <person name="Ohm R."/>
            <person name="Sun H."/>
            <person name="Tunlid A."/>
            <person name="Henrissat B."/>
            <person name="Grigoriev I.V."/>
            <person name="Hibbett D.S."/>
            <person name="Martin F."/>
        </authorList>
    </citation>
    <scope>NUCLEOTIDE SEQUENCE [LARGE SCALE GENOMIC DNA]</scope>
    <source>
        <strain evidence="3">ATCC 200175</strain>
    </source>
</reference>
<dbReference type="HOGENOM" id="CLU_2638749_0_0_1"/>
<name>A0A0C9TJT5_PAXIN</name>